<accession>A0ACB7ZHX0</accession>
<dbReference type="EMBL" id="CM037159">
    <property type="protein sequence ID" value="KAH7865200.1"/>
    <property type="molecule type" value="Genomic_DNA"/>
</dbReference>
<proteinExistence type="predicted"/>
<name>A0ACB7ZHX0_9ERIC</name>
<comment type="caution">
    <text evidence="1">The sequence shown here is derived from an EMBL/GenBank/DDBJ whole genome shotgun (WGS) entry which is preliminary data.</text>
</comment>
<evidence type="ECO:0000313" key="2">
    <source>
        <dbReference type="Proteomes" id="UP000828048"/>
    </source>
</evidence>
<protein>
    <submittedName>
        <fullName evidence="1">Uncharacterized protein</fullName>
    </submittedName>
</protein>
<gene>
    <name evidence="1" type="ORF">Vadar_003485</name>
</gene>
<keyword evidence="2" id="KW-1185">Reference proteome</keyword>
<sequence>MDALEQWLDILYDGDEIEMENTITLTRSKLVELFDHYKTLVVGIDRTTPVETMSPAASATRGGAMSLLKVRRMSYNNSSVRGLETELTRYLNQPIVEYDEEDESFDQLVRRPLCARKGVKRRDPEATGFSISAKRASAQISNKEDRMDQQGHGQPQGAGAAQFHYGQYDPNHVNGTPSRGPAVASVGDSQSPSQLAQHQLAYQHIYQQQQQQLQQQLQSFWANQYQEIEKVTDFKNHSLPLARIKKIMKADEGLPREDLKDEALASIPRAVGGPADAYPYYYMPAQHSPQAGTPGMIIGKPVVDPALFLVTEAYILSGEVKEEENFCSQSAPKMRADKKEDCGISYHPSTQLVFLFPSLGLISVTTIVKYN</sequence>
<dbReference type="Proteomes" id="UP000828048">
    <property type="component" value="Chromosome 9"/>
</dbReference>
<organism evidence="1 2">
    <name type="scientific">Vaccinium darrowii</name>
    <dbReference type="NCBI Taxonomy" id="229202"/>
    <lineage>
        <taxon>Eukaryota</taxon>
        <taxon>Viridiplantae</taxon>
        <taxon>Streptophyta</taxon>
        <taxon>Embryophyta</taxon>
        <taxon>Tracheophyta</taxon>
        <taxon>Spermatophyta</taxon>
        <taxon>Magnoliopsida</taxon>
        <taxon>eudicotyledons</taxon>
        <taxon>Gunneridae</taxon>
        <taxon>Pentapetalae</taxon>
        <taxon>asterids</taxon>
        <taxon>Ericales</taxon>
        <taxon>Ericaceae</taxon>
        <taxon>Vaccinioideae</taxon>
        <taxon>Vaccinieae</taxon>
        <taxon>Vaccinium</taxon>
    </lineage>
</organism>
<reference evidence="1 2" key="1">
    <citation type="journal article" date="2021" name="Hortic Res">
        <title>High-quality reference genome and annotation aids understanding of berry development for evergreen blueberry (Vaccinium darrowii).</title>
        <authorList>
            <person name="Yu J."/>
            <person name="Hulse-Kemp A.M."/>
            <person name="Babiker E."/>
            <person name="Staton M."/>
        </authorList>
    </citation>
    <scope>NUCLEOTIDE SEQUENCE [LARGE SCALE GENOMIC DNA]</scope>
    <source>
        <strain evidence="2">cv. NJ 8807/NJ 8810</strain>
        <tissue evidence="1">Young leaf</tissue>
    </source>
</reference>
<evidence type="ECO:0000313" key="1">
    <source>
        <dbReference type="EMBL" id="KAH7865200.1"/>
    </source>
</evidence>